<dbReference type="EMBL" id="JAPEUY010000002">
    <property type="protein sequence ID" value="KAJ4376417.1"/>
    <property type="molecule type" value="Genomic_DNA"/>
</dbReference>
<evidence type="ECO:0000313" key="1">
    <source>
        <dbReference type="EMBL" id="KAJ4376417.1"/>
    </source>
</evidence>
<proteinExistence type="predicted"/>
<reference evidence="1" key="1">
    <citation type="submission" date="2022-10" db="EMBL/GenBank/DDBJ databases">
        <title>Tapping the CABI collections for fungal endophytes: first genome assemblies for Collariella, Neodidymelliopsis, Ascochyta clinopodiicola, Didymella pomorum, Didymosphaeria variabile, Neocosmospora piperis and Neocucurbitaria cava.</title>
        <authorList>
            <person name="Hill R."/>
        </authorList>
    </citation>
    <scope>NUCLEOTIDE SEQUENCE</scope>
    <source>
        <strain evidence="1">IMI 356814</strain>
    </source>
</reference>
<keyword evidence="2" id="KW-1185">Reference proteome</keyword>
<sequence length="263" mass="29730">MVYNPDSARRKERITAVLVADLTPTQLDNVQEAFGIGATLCSPMPPEQLFIHDKREWSASSHAEMKRAYSDSQPLLIVDSRTPVDGAVWYIDRFATPDEVEDGEAENTDTLYKIRMNIQDVVISYVNYGLNTDIREDMDQVDIPYPTPENFDQDTVFMTGFDYIQDRFLSPTWVTATPDEMDQTTDGHVLDKFMPRPDIAYRLKPDVAHSHGLKCSWTLGSTAKDIQLPDGTILKFPEGSKVLQLDYDPETAAPKYEKPDGSL</sequence>
<dbReference type="Proteomes" id="UP001140560">
    <property type="component" value="Unassembled WGS sequence"/>
</dbReference>
<dbReference type="OrthoDB" id="5329332at2759"/>
<protein>
    <submittedName>
        <fullName evidence="1">Uncharacterized protein</fullName>
    </submittedName>
</protein>
<accession>A0A9W9CQN0</accession>
<name>A0A9W9CQN0_9PLEO</name>
<comment type="caution">
    <text evidence="1">The sequence shown here is derived from an EMBL/GenBank/DDBJ whole genome shotgun (WGS) entry which is preliminary data.</text>
</comment>
<evidence type="ECO:0000313" key="2">
    <source>
        <dbReference type="Proteomes" id="UP001140560"/>
    </source>
</evidence>
<organism evidence="1 2">
    <name type="scientific">Neocucurbitaria cava</name>
    <dbReference type="NCBI Taxonomy" id="798079"/>
    <lineage>
        <taxon>Eukaryota</taxon>
        <taxon>Fungi</taxon>
        <taxon>Dikarya</taxon>
        <taxon>Ascomycota</taxon>
        <taxon>Pezizomycotina</taxon>
        <taxon>Dothideomycetes</taxon>
        <taxon>Pleosporomycetidae</taxon>
        <taxon>Pleosporales</taxon>
        <taxon>Pleosporineae</taxon>
        <taxon>Cucurbitariaceae</taxon>
        <taxon>Neocucurbitaria</taxon>
    </lineage>
</organism>
<gene>
    <name evidence="1" type="ORF">N0V83_001700</name>
</gene>
<dbReference type="AlphaFoldDB" id="A0A9W9CQN0"/>